<feature type="region of interest" description="Disordered" evidence="1">
    <location>
        <begin position="73"/>
        <end position="101"/>
    </location>
</feature>
<dbReference type="EMBL" id="JAHDVG010000488">
    <property type="protein sequence ID" value="KAH1165770.1"/>
    <property type="molecule type" value="Genomic_DNA"/>
</dbReference>
<gene>
    <name evidence="2" type="ORF">KIL84_023329</name>
</gene>
<evidence type="ECO:0000313" key="2">
    <source>
        <dbReference type="EMBL" id="KAH1165770.1"/>
    </source>
</evidence>
<proteinExistence type="predicted"/>
<feature type="region of interest" description="Disordered" evidence="1">
    <location>
        <begin position="1"/>
        <end position="54"/>
    </location>
</feature>
<dbReference type="Proteomes" id="UP000827986">
    <property type="component" value="Unassembled WGS sequence"/>
</dbReference>
<name>A0A9D3WRH8_9SAUR</name>
<reference evidence="2" key="1">
    <citation type="submission" date="2021-09" db="EMBL/GenBank/DDBJ databases">
        <title>The genome of Mauremys mutica provides insights into the evolution of semi-aquatic lifestyle.</title>
        <authorList>
            <person name="Gong S."/>
            <person name="Gao Y."/>
        </authorList>
    </citation>
    <scope>NUCLEOTIDE SEQUENCE</scope>
    <source>
        <strain evidence="2">MM-2020</strain>
        <tissue evidence="2">Muscle</tissue>
    </source>
</reference>
<feature type="compositionally biased region" description="Polar residues" evidence="1">
    <location>
        <begin position="1"/>
        <end position="17"/>
    </location>
</feature>
<organism evidence="2 3">
    <name type="scientific">Mauremys mutica</name>
    <name type="common">yellowpond turtle</name>
    <dbReference type="NCBI Taxonomy" id="74926"/>
    <lineage>
        <taxon>Eukaryota</taxon>
        <taxon>Metazoa</taxon>
        <taxon>Chordata</taxon>
        <taxon>Craniata</taxon>
        <taxon>Vertebrata</taxon>
        <taxon>Euteleostomi</taxon>
        <taxon>Archelosauria</taxon>
        <taxon>Testudinata</taxon>
        <taxon>Testudines</taxon>
        <taxon>Cryptodira</taxon>
        <taxon>Durocryptodira</taxon>
        <taxon>Testudinoidea</taxon>
        <taxon>Geoemydidae</taxon>
        <taxon>Geoemydinae</taxon>
        <taxon>Mauremys</taxon>
    </lineage>
</organism>
<accession>A0A9D3WRH8</accession>
<keyword evidence="3" id="KW-1185">Reference proteome</keyword>
<sequence length="142" mass="15517">MSQPLRATASPLHSDTGSPRARRWASPTNQGTPHLGEGLAPRMRQHTQQHIQPSLPHLRAFISVYPFTESKRRLVASQRHKNGPKRLPAPSTSKQEGSKQQSFRVVSGLVCISKNKNSFEGAGFAKGMPHTSCLDPATTEGL</sequence>
<dbReference type="AlphaFoldDB" id="A0A9D3WRH8"/>
<evidence type="ECO:0000256" key="1">
    <source>
        <dbReference type="SAM" id="MobiDB-lite"/>
    </source>
</evidence>
<evidence type="ECO:0000313" key="3">
    <source>
        <dbReference type="Proteomes" id="UP000827986"/>
    </source>
</evidence>
<protein>
    <submittedName>
        <fullName evidence="2">Uncharacterized protein</fullName>
    </submittedName>
</protein>
<feature type="compositionally biased region" description="Polar residues" evidence="1">
    <location>
        <begin position="90"/>
        <end position="101"/>
    </location>
</feature>
<comment type="caution">
    <text evidence="2">The sequence shown here is derived from an EMBL/GenBank/DDBJ whole genome shotgun (WGS) entry which is preliminary data.</text>
</comment>